<name>A0A9X2HZA0_9GAMM</name>
<evidence type="ECO:0000256" key="1">
    <source>
        <dbReference type="ARBA" id="ARBA00004429"/>
    </source>
</evidence>
<dbReference type="EMBL" id="JAMFTH010000005">
    <property type="protein sequence ID" value="MCP8900454.1"/>
    <property type="molecule type" value="Genomic_DNA"/>
</dbReference>
<evidence type="ECO:0000256" key="3">
    <source>
        <dbReference type="ARBA" id="ARBA00022475"/>
    </source>
</evidence>
<dbReference type="PANTHER" id="PTHR30572">
    <property type="entry name" value="MEMBRANE COMPONENT OF TRANSPORTER-RELATED"/>
    <property type="match status" value="1"/>
</dbReference>
<evidence type="ECO:0000256" key="2">
    <source>
        <dbReference type="ARBA" id="ARBA00022448"/>
    </source>
</evidence>
<dbReference type="PROSITE" id="PS00211">
    <property type="entry name" value="ABC_TRANSPORTER_1"/>
    <property type="match status" value="1"/>
</dbReference>
<dbReference type="Pfam" id="PF00005">
    <property type="entry name" value="ABC_tran"/>
    <property type="match status" value="1"/>
</dbReference>
<evidence type="ECO:0000256" key="13">
    <source>
        <dbReference type="SAM" id="Phobius"/>
    </source>
</evidence>
<dbReference type="PANTHER" id="PTHR30572:SF4">
    <property type="entry name" value="ABC TRANSPORTER PERMEASE YTRF"/>
    <property type="match status" value="1"/>
</dbReference>
<dbReference type="GO" id="GO:0022857">
    <property type="term" value="F:transmembrane transporter activity"/>
    <property type="evidence" value="ECO:0007669"/>
    <property type="project" value="TreeGrafter"/>
</dbReference>
<protein>
    <submittedName>
        <fullName evidence="15">MacB family efflux pump subunit</fullName>
    </submittedName>
</protein>
<keyword evidence="2" id="KW-0813">Transport</keyword>
<dbReference type="InterPro" id="IPR027417">
    <property type="entry name" value="P-loop_NTPase"/>
</dbReference>
<dbReference type="InterPro" id="IPR025857">
    <property type="entry name" value="MacB_PCD"/>
</dbReference>
<dbReference type="InterPro" id="IPR017871">
    <property type="entry name" value="ABC_transporter-like_CS"/>
</dbReference>
<feature type="transmembrane region" description="Helical" evidence="13">
    <location>
        <begin position="603"/>
        <end position="628"/>
    </location>
</feature>
<dbReference type="GO" id="GO:0005886">
    <property type="term" value="C:plasma membrane"/>
    <property type="evidence" value="ECO:0007669"/>
    <property type="project" value="UniProtKB-SubCell"/>
</dbReference>
<dbReference type="Gene3D" id="3.40.50.300">
    <property type="entry name" value="P-loop containing nucleotide triphosphate hydrolases"/>
    <property type="match status" value="1"/>
</dbReference>
<accession>A0A9X2HZA0</accession>
<proteinExistence type="inferred from homology"/>
<keyword evidence="6" id="KW-0547">Nucleotide-binding</keyword>
<dbReference type="CDD" id="cd03255">
    <property type="entry name" value="ABC_MJ0796_LolCDE_FtsE"/>
    <property type="match status" value="1"/>
</dbReference>
<dbReference type="SMART" id="SM00382">
    <property type="entry name" value="AAA"/>
    <property type="match status" value="1"/>
</dbReference>
<dbReference type="InterPro" id="IPR003838">
    <property type="entry name" value="ABC3_permease_C"/>
</dbReference>
<keyword evidence="5 13" id="KW-0812">Transmembrane</keyword>
<evidence type="ECO:0000313" key="16">
    <source>
        <dbReference type="Proteomes" id="UP001139319"/>
    </source>
</evidence>
<sequence length="645" mass="69037">MASKALIKLSGIGRFYQLGETRVDALKDVSLTIERGEFVAIMGQSGSGKSTLMNILGCLDQPSSGIYEVDGINVANLTADELSALRLNTFGFVFQRYQLLANINALDNVAMPGIYKGQERQARTERAQQLLQKLGMGERAHHKPSELSGGQQQRVSIARALINGAEVILADEPTGALDSQSGEQVLALLQELNREGVTVILITHDRGIAEHAERVVSFKDGKLIDDTAAAPKSDQAPPSAPEKVRVFPSISLFESARIALASLRVNLFRTLLTLLGIIIGVASVVLMIAIGEGGKAEVLERIEAIGTNLISVRPGGPNMRRGNDSIVTLVVEDADAIETLPGVSAVAAERNTRSTLRYGNKDYSGRIKGTTPGYFAVHDWELSQGVFFSDEDLQNFSSVMVVGNTIAENLFEPGENPIGRFVLVNKAPYQIIGLLKAKGADPSGDDRDDEVLIPLTTARLKMFGSAHLSSITLQATDTEAASRLETQVEELLFARHQAEDVQVRSTESLVQAVTAAQNTLTFLLGSIAAISLLVGGIGVMNIMLVNVTERRREIGLRIATGAKPSDILRQFNIEALVVCFLGGVLGILIGFSGALIARFFDVAIAFTLLPAALAFATSIAVGLVFGFIPARKAARLNPITALAEE</sequence>
<evidence type="ECO:0000259" key="14">
    <source>
        <dbReference type="PROSITE" id="PS50893"/>
    </source>
</evidence>
<evidence type="ECO:0000256" key="8">
    <source>
        <dbReference type="ARBA" id="ARBA00022989"/>
    </source>
</evidence>
<dbReference type="GO" id="GO:0016887">
    <property type="term" value="F:ATP hydrolysis activity"/>
    <property type="evidence" value="ECO:0007669"/>
    <property type="project" value="InterPro"/>
</dbReference>
<dbReference type="InterPro" id="IPR003439">
    <property type="entry name" value="ABC_transporter-like_ATP-bd"/>
</dbReference>
<evidence type="ECO:0000256" key="9">
    <source>
        <dbReference type="ARBA" id="ARBA00023136"/>
    </source>
</evidence>
<feature type="transmembrane region" description="Helical" evidence="13">
    <location>
        <begin position="575"/>
        <end position="597"/>
    </location>
</feature>
<gene>
    <name evidence="15" type="ORF">M6D89_14200</name>
</gene>
<evidence type="ECO:0000256" key="7">
    <source>
        <dbReference type="ARBA" id="ARBA00022840"/>
    </source>
</evidence>
<evidence type="ECO:0000256" key="10">
    <source>
        <dbReference type="ARBA" id="ARBA00023251"/>
    </source>
</evidence>
<keyword evidence="3" id="KW-1003">Cell membrane</keyword>
<keyword evidence="4" id="KW-0997">Cell inner membrane</keyword>
<comment type="subcellular location">
    <subcellularLocation>
        <location evidence="1">Cell inner membrane</location>
        <topology evidence="1">Multi-pass membrane protein</topology>
    </subcellularLocation>
</comment>
<keyword evidence="9 13" id="KW-0472">Membrane</keyword>
<evidence type="ECO:0000256" key="5">
    <source>
        <dbReference type="ARBA" id="ARBA00022692"/>
    </source>
</evidence>
<keyword evidence="10" id="KW-0046">Antibiotic resistance</keyword>
<evidence type="ECO:0000313" key="15">
    <source>
        <dbReference type="EMBL" id="MCP8900454.1"/>
    </source>
</evidence>
<comment type="similarity">
    <text evidence="12">Belongs to the ABC transporter superfamily. Macrolide exporter (TC 3.A.1.122) family.</text>
</comment>
<feature type="transmembrane region" description="Helical" evidence="13">
    <location>
        <begin position="522"/>
        <end position="547"/>
    </location>
</feature>
<keyword evidence="7" id="KW-0067">ATP-binding</keyword>
<keyword evidence="8 13" id="KW-1133">Transmembrane helix</keyword>
<dbReference type="GO" id="GO:1902495">
    <property type="term" value="C:transmembrane transporter complex"/>
    <property type="evidence" value="ECO:0007669"/>
    <property type="project" value="UniProtKB-ARBA"/>
</dbReference>
<dbReference type="InterPro" id="IPR050250">
    <property type="entry name" value="Macrolide_Exporter_MacB"/>
</dbReference>
<dbReference type="GO" id="GO:0046677">
    <property type="term" value="P:response to antibiotic"/>
    <property type="evidence" value="ECO:0007669"/>
    <property type="project" value="UniProtKB-KW"/>
</dbReference>
<evidence type="ECO:0000256" key="12">
    <source>
        <dbReference type="ARBA" id="ARBA00038388"/>
    </source>
</evidence>
<dbReference type="SUPFAM" id="SSF52540">
    <property type="entry name" value="P-loop containing nucleoside triphosphate hydrolases"/>
    <property type="match status" value="1"/>
</dbReference>
<reference evidence="15" key="2">
    <citation type="submission" date="2023-01" db="EMBL/GenBank/DDBJ databases">
        <title>Gilvimarinus xylanilyticus HB14 isolated from Caulerpa lentillifera aquaculture base in Hainan, China.</title>
        <authorList>
            <person name="Zhang Y.-J."/>
        </authorList>
    </citation>
    <scope>NUCLEOTIDE SEQUENCE</scope>
    <source>
        <strain evidence="15">HB14</strain>
    </source>
</reference>
<dbReference type="GO" id="GO:0005524">
    <property type="term" value="F:ATP binding"/>
    <property type="evidence" value="ECO:0007669"/>
    <property type="project" value="UniProtKB-KW"/>
</dbReference>
<dbReference type="AlphaFoldDB" id="A0A9X2HZA0"/>
<comment type="similarity">
    <text evidence="11">Belongs to the ABC-4 integral membrane protein family.</text>
</comment>
<dbReference type="Pfam" id="PF02687">
    <property type="entry name" value="FtsX"/>
    <property type="match status" value="1"/>
</dbReference>
<keyword evidence="16" id="KW-1185">Reference proteome</keyword>
<evidence type="ECO:0000256" key="6">
    <source>
        <dbReference type="ARBA" id="ARBA00022741"/>
    </source>
</evidence>
<dbReference type="InterPro" id="IPR017911">
    <property type="entry name" value="MacB-like_ATP-bd"/>
</dbReference>
<dbReference type="InterPro" id="IPR003593">
    <property type="entry name" value="AAA+_ATPase"/>
</dbReference>
<evidence type="ECO:0000256" key="11">
    <source>
        <dbReference type="ARBA" id="ARBA00038076"/>
    </source>
</evidence>
<dbReference type="RefSeq" id="WP_253968746.1">
    <property type="nucleotide sequence ID" value="NZ_JAMFTH010000005.1"/>
</dbReference>
<comment type="caution">
    <text evidence="15">The sequence shown here is derived from an EMBL/GenBank/DDBJ whole genome shotgun (WGS) entry which is preliminary data.</text>
</comment>
<dbReference type="Pfam" id="PF12704">
    <property type="entry name" value="MacB_PCD"/>
    <property type="match status" value="1"/>
</dbReference>
<dbReference type="PROSITE" id="PS50893">
    <property type="entry name" value="ABC_TRANSPORTER_2"/>
    <property type="match status" value="1"/>
</dbReference>
<organism evidence="15 16">
    <name type="scientific">Gilvimarinus xylanilyticus</name>
    <dbReference type="NCBI Taxonomy" id="2944139"/>
    <lineage>
        <taxon>Bacteria</taxon>
        <taxon>Pseudomonadati</taxon>
        <taxon>Pseudomonadota</taxon>
        <taxon>Gammaproteobacteria</taxon>
        <taxon>Cellvibrionales</taxon>
        <taxon>Cellvibrionaceae</taxon>
        <taxon>Gilvimarinus</taxon>
    </lineage>
</organism>
<reference evidence="15" key="1">
    <citation type="submission" date="2022-05" db="EMBL/GenBank/DDBJ databases">
        <authorList>
            <person name="Sun H.-N."/>
        </authorList>
    </citation>
    <scope>NUCLEOTIDE SEQUENCE</scope>
    <source>
        <strain evidence="15">HB14</strain>
    </source>
</reference>
<dbReference type="FunFam" id="3.40.50.300:FF:000032">
    <property type="entry name" value="Export ABC transporter ATP-binding protein"/>
    <property type="match status" value="1"/>
</dbReference>
<feature type="domain" description="ABC transporter" evidence="14">
    <location>
        <begin position="7"/>
        <end position="246"/>
    </location>
</feature>
<dbReference type="Proteomes" id="UP001139319">
    <property type="component" value="Unassembled WGS sequence"/>
</dbReference>
<feature type="transmembrane region" description="Helical" evidence="13">
    <location>
        <begin position="267"/>
        <end position="290"/>
    </location>
</feature>
<evidence type="ECO:0000256" key="4">
    <source>
        <dbReference type="ARBA" id="ARBA00022519"/>
    </source>
</evidence>